<accession>A0A931AYX9</accession>
<gene>
    <name evidence="1" type="ORF">IC227_08570</name>
</gene>
<evidence type="ECO:0000313" key="2">
    <source>
        <dbReference type="Proteomes" id="UP000637757"/>
    </source>
</evidence>
<name>A0A931AYX9_9ENTE</name>
<reference evidence="1" key="1">
    <citation type="submission" date="2020-09" db="EMBL/GenBank/DDBJ databases">
        <title>Genomic insights into the novelty and pathogenicity of a unique biofilm-forming Enterococcus sp. bacteria (Enterococcus lacertideformus) identified in reptiles.</title>
        <authorList>
            <person name="Agius J.E."/>
            <person name="Phalen D.N."/>
            <person name="Rose K."/>
            <person name="Eden J.-S."/>
        </authorList>
    </citation>
    <scope>NUCLEOTIDE SEQUENCE</scope>
    <source>
        <strain evidence="1">PHRS 0518</strain>
    </source>
</reference>
<comment type="caution">
    <text evidence="1">The sequence shown here is derived from an EMBL/GenBank/DDBJ whole genome shotgun (WGS) entry which is preliminary data.</text>
</comment>
<dbReference type="AlphaFoldDB" id="A0A931AYX9"/>
<dbReference type="EMBL" id="JADAKE010000017">
    <property type="protein sequence ID" value="MBF8808339.1"/>
    <property type="molecule type" value="Genomic_DNA"/>
</dbReference>
<keyword evidence="2" id="KW-1185">Reference proteome</keyword>
<sequence>MRDNFLVYGLAAARDAYLEYLGYKVNPRELSLYIDELSSTIDEEHGNEKESAFDSFESLTKFSKEWSENVCKQCKGKGWGLWEDYFYLTQANPKNELKTLYSFLLKNKKNFTKYFHIKKGAKLD</sequence>
<organism evidence="1 2">
    <name type="scientific">Enterococcus lacertideformus</name>
    <dbReference type="NCBI Taxonomy" id="2771493"/>
    <lineage>
        <taxon>Bacteria</taxon>
        <taxon>Bacillati</taxon>
        <taxon>Bacillota</taxon>
        <taxon>Bacilli</taxon>
        <taxon>Lactobacillales</taxon>
        <taxon>Enterococcaceae</taxon>
        <taxon>Enterococcus</taxon>
    </lineage>
</organism>
<protein>
    <submittedName>
        <fullName evidence="1">Uncharacterized protein</fullName>
    </submittedName>
</protein>
<proteinExistence type="predicted"/>
<dbReference type="Proteomes" id="UP000637757">
    <property type="component" value="Unassembled WGS sequence"/>
</dbReference>
<evidence type="ECO:0000313" key="1">
    <source>
        <dbReference type="EMBL" id="MBF8808339.1"/>
    </source>
</evidence>